<comment type="caution">
    <text evidence="3">The sequence shown here is derived from an EMBL/GenBank/DDBJ whole genome shotgun (WGS) entry which is preliminary data.</text>
</comment>
<gene>
    <name evidence="3" type="primary">A03g509860.1_BraROA</name>
    <name evidence="3" type="ORF">IGI04_013969</name>
</gene>
<protein>
    <submittedName>
        <fullName evidence="3">Uncharacterized protein</fullName>
    </submittedName>
</protein>
<feature type="compositionally biased region" description="Low complexity" evidence="2">
    <location>
        <begin position="384"/>
        <end position="399"/>
    </location>
</feature>
<evidence type="ECO:0000313" key="3">
    <source>
        <dbReference type="EMBL" id="KAG5407850.1"/>
    </source>
</evidence>
<keyword evidence="4" id="KW-1185">Reference proteome</keyword>
<name>A0ABQ7NAC0_BRACM</name>
<feature type="coiled-coil region" evidence="1">
    <location>
        <begin position="101"/>
        <end position="128"/>
    </location>
</feature>
<evidence type="ECO:0000313" key="4">
    <source>
        <dbReference type="Proteomes" id="UP000823674"/>
    </source>
</evidence>
<reference evidence="3 4" key="1">
    <citation type="submission" date="2021-03" db="EMBL/GenBank/DDBJ databases">
        <authorList>
            <person name="King G.J."/>
            <person name="Bancroft I."/>
            <person name="Baten A."/>
            <person name="Bloomfield J."/>
            <person name="Borpatragohain P."/>
            <person name="He Z."/>
            <person name="Irish N."/>
            <person name="Irwin J."/>
            <person name="Liu K."/>
            <person name="Mauleon R.P."/>
            <person name="Moore J."/>
            <person name="Morris R."/>
            <person name="Ostergaard L."/>
            <person name="Wang B."/>
            <person name="Wells R."/>
        </authorList>
    </citation>
    <scope>NUCLEOTIDE SEQUENCE [LARGE SCALE GENOMIC DNA]</scope>
    <source>
        <strain evidence="3">R-o-18</strain>
        <tissue evidence="3">Leaf</tissue>
    </source>
</reference>
<organism evidence="3 4">
    <name type="scientific">Brassica rapa subsp. trilocularis</name>
    <dbReference type="NCBI Taxonomy" id="1813537"/>
    <lineage>
        <taxon>Eukaryota</taxon>
        <taxon>Viridiplantae</taxon>
        <taxon>Streptophyta</taxon>
        <taxon>Embryophyta</taxon>
        <taxon>Tracheophyta</taxon>
        <taxon>Spermatophyta</taxon>
        <taxon>Magnoliopsida</taxon>
        <taxon>eudicotyledons</taxon>
        <taxon>Gunneridae</taxon>
        <taxon>Pentapetalae</taxon>
        <taxon>rosids</taxon>
        <taxon>malvids</taxon>
        <taxon>Brassicales</taxon>
        <taxon>Brassicaceae</taxon>
        <taxon>Brassiceae</taxon>
        <taxon>Brassica</taxon>
    </lineage>
</organism>
<keyword evidence="1" id="KW-0175">Coiled coil</keyword>
<evidence type="ECO:0000256" key="1">
    <source>
        <dbReference type="SAM" id="Coils"/>
    </source>
</evidence>
<dbReference type="EMBL" id="JADBGQ010000003">
    <property type="protein sequence ID" value="KAG5407850.1"/>
    <property type="molecule type" value="Genomic_DNA"/>
</dbReference>
<feature type="region of interest" description="Disordered" evidence="2">
    <location>
        <begin position="342"/>
        <end position="447"/>
    </location>
</feature>
<sequence>MSLPLMLRRDLRPRVSGRPKETPADGFRFEFSRELPLACYPEDCARLLQLVKGGPDQLPSVGDLFFKDEHEHAACSSVKVILAKSSLLCSDQIHGDWNVLVEKYDSALRRAREQIREGEEAKKKTEEALRASARDRADAIAREKVLRKAFDETRTSDAAELQMCKESMKNLEFAVDKLGKEKDDLEKVRAAESLRHTEEMNRLQKSHRYEVTHERIRVLIAMIAKAEKRFHWISLREDQRDKYDDARCLHSQTFGTRKCLEQIKALEKHYEEEAARLEVKEIPAEDLRLSPLVLESRFLIEEIWHQLDPFGSNVGLIDSEAAIALRSPLVDRDPRSEDLMKEHAQTAVSSNQRTDQDIDPAKQTSAGAVVPKDGAVPTIVLTDSPAKASKNASSSASSSEDPEKENDVPAEVPAANVDTPAPTKFGRVSGPGERDDGGSKDPHVVDK</sequence>
<dbReference type="Proteomes" id="UP000823674">
    <property type="component" value="Chromosome A03"/>
</dbReference>
<accession>A0ABQ7NAC0</accession>
<feature type="compositionally biased region" description="Basic and acidic residues" evidence="2">
    <location>
        <begin position="432"/>
        <end position="447"/>
    </location>
</feature>
<evidence type="ECO:0000256" key="2">
    <source>
        <dbReference type="SAM" id="MobiDB-lite"/>
    </source>
</evidence>
<proteinExistence type="predicted"/>